<keyword evidence="3" id="KW-1185">Reference proteome</keyword>
<dbReference type="RefSeq" id="WP_067130267.1">
    <property type="nucleotide sequence ID" value="NZ_KQ948217.1"/>
</dbReference>
<evidence type="ECO:0000313" key="2">
    <source>
        <dbReference type="EMBL" id="KUN02150.1"/>
    </source>
</evidence>
<feature type="region of interest" description="Disordered" evidence="1">
    <location>
        <begin position="233"/>
        <end position="263"/>
    </location>
</feature>
<dbReference type="STRING" id="67386.AQI95_29205"/>
<organism evidence="2 3">
    <name type="scientific">Streptomyces yokosukanensis</name>
    <dbReference type="NCBI Taxonomy" id="67386"/>
    <lineage>
        <taxon>Bacteria</taxon>
        <taxon>Bacillati</taxon>
        <taxon>Actinomycetota</taxon>
        <taxon>Actinomycetes</taxon>
        <taxon>Kitasatosporales</taxon>
        <taxon>Streptomycetaceae</taxon>
        <taxon>Streptomyces</taxon>
    </lineage>
</organism>
<gene>
    <name evidence="2" type="ORF">AQI95_29205</name>
</gene>
<feature type="compositionally biased region" description="Low complexity" evidence="1">
    <location>
        <begin position="245"/>
        <end position="263"/>
    </location>
</feature>
<reference evidence="2 3" key="1">
    <citation type="submission" date="2015-10" db="EMBL/GenBank/DDBJ databases">
        <title>Draft genome sequence of Streptomyces yokosukanensis DSM 40224, type strain for the species Streptomyces yokosukanensis.</title>
        <authorList>
            <person name="Ruckert C."/>
            <person name="Winkler A."/>
            <person name="Kalinowski J."/>
            <person name="Kampfer P."/>
            <person name="Glaeser S."/>
        </authorList>
    </citation>
    <scope>NUCLEOTIDE SEQUENCE [LARGE SCALE GENOMIC DNA]</scope>
    <source>
        <strain evidence="2 3">DSM 40224</strain>
    </source>
</reference>
<accession>A0A101NZH3</accession>
<evidence type="ECO:0000313" key="3">
    <source>
        <dbReference type="Proteomes" id="UP000053127"/>
    </source>
</evidence>
<dbReference type="EMBL" id="LMWN01000040">
    <property type="protein sequence ID" value="KUN02150.1"/>
    <property type="molecule type" value="Genomic_DNA"/>
</dbReference>
<comment type="caution">
    <text evidence="2">The sequence shown here is derived from an EMBL/GenBank/DDBJ whole genome shotgun (WGS) entry which is preliminary data.</text>
</comment>
<dbReference type="AlphaFoldDB" id="A0A101NZH3"/>
<proteinExistence type="predicted"/>
<dbReference type="Proteomes" id="UP000053127">
    <property type="component" value="Unassembled WGS sequence"/>
</dbReference>
<sequence>MPPPHTRARLSGFASALAARLPGTWHSEIESYPAFEDQFPVAERIWDFGPSQSAPLDVHLEHAAVLHGFDGQQLYVMARPRCPHQFLVAPLQPDGFRPHHFAGVDEPCGISVPRDPVRAAAAVTRRVMPRFQRALDAVRDNARIRPEPPHRPPAAKADRTLTLVWYPDGAVGAPSASVPKEMRGTLFGCRFQYDPHQAAFVLPTSYSPAERALLVQLATQRLMAEGIGVNFRRAAPPAPRPPRPAAATLGAPPSAGQPSAPRR</sequence>
<evidence type="ECO:0000256" key="1">
    <source>
        <dbReference type="SAM" id="MobiDB-lite"/>
    </source>
</evidence>
<name>A0A101NZH3_9ACTN</name>
<protein>
    <submittedName>
        <fullName evidence="2">Uncharacterized protein</fullName>
    </submittedName>
</protein>